<accession>A0ABY8QTF1</accession>
<proteinExistence type="predicted"/>
<dbReference type="Pfam" id="PF07364">
    <property type="entry name" value="DUF1485"/>
    <property type="match status" value="1"/>
</dbReference>
<dbReference type="Proteomes" id="UP001209083">
    <property type="component" value="Chromosome"/>
</dbReference>
<dbReference type="InterPro" id="IPR010799">
    <property type="entry name" value="MlrC_C"/>
</dbReference>
<sequence length="500" mass="53693">MRILIAGFLHETNTFAQRPADYENFVNGEGFPALRRGEELFELAAVNIPLGGFIKAMDERSHELIPVLWCAASPSAPVTSRAFELLVGEITQGCRDHAPDAVYLDLHGAMVTDDYDDAEGEVLRRVRSIVGPDVPIVVSLDLHANMSSTMFEIADAMTAYRTYPHVDMAETGKRSVELLERLHRGEELHCAWRRIPFLIPINAGSTNLEPARGIYATLDGPLTDGYDLSFGAGFPAADIPDCSPVVWGYGPDAQRLDAFVDELAARVARHEGDFVPELLSPDGAMQRASELLASGTRPIVIADTQDNPGAGGEATTTGMLRSLLKHNIAKSVLGAICDPTVAAHAHEVGVGATMTARFPGSPYSGDAPLEHEFTVAELSDGYCRFDGPMMHGNELHLGPSALLLSREVGVVVTTRKAQIMDRNQFAMVGVSPEAQNVVVVKSSVHFRGDFQPIAGAVLVAQAPGPMAANPADLSWTRLAEGVRVGPLGQEFHRSVELSGS</sequence>
<dbReference type="RefSeq" id="WP_349638379.1">
    <property type="nucleotide sequence ID" value="NZ_CP090958.1"/>
</dbReference>
<feature type="domain" description="Microcystin LR degradation protein MlrC N-terminal" evidence="2">
    <location>
        <begin position="2"/>
        <end position="288"/>
    </location>
</feature>
<reference evidence="3 4" key="1">
    <citation type="submission" date="2023-05" db="EMBL/GenBank/DDBJ databases">
        <title>Lithophilousrod everest ZFBP1038 complete genpme.</title>
        <authorList>
            <person name="Tian M."/>
        </authorList>
    </citation>
    <scope>NUCLEOTIDE SEQUENCE [LARGE SCALE GENOMIC DNA]</scope>
    <source>
        <strain evidence="3 4">ZFBP1038</strain>
    </source>
</reference>
<dbReference type="PIRSF" id="PIRSF012702">
    <property type="entry name" value="UCP012702"/>
    <property type="match status" value="1"/>
</dbReference>
<gene>
    <name evidence="3" type="ORF">LWF01_16070</name>
</gene>
<evidence type="ECO:0000313" key="3">
    <source>
        <dbReference type="EMBL" id="WGW11589.1"/>
    </source>
</evidence>
<evidence type="ECO:0000259" key="1">
    <source>
        <dbReference type="Pfam" id="PF07171"/>
    </source>
</evidence>
<dbReference type="EMBL" id="CP090958">
    <property type="protein sequence ID" value="WGW11589.1"/>
    <property type="molecule type" value="Genomic_DNA"/>
</dbReference>
<feature type="domain" description="Microcystin LR degradation protein MlrC C-terminal" evidence="1">
    <location>
        <begin position="301"/>
        <end position="477"/>
    </location>
</feature>
<dbReference type="InterPro" id="IPR009197">
    <property type="entry name" value="MlrC"/>
</dbReference>
<protein>
    <submittedName>
        <fullName evidence="3">M81 family metallopeptidase</fullName>
    </submittedName>
</protein>
<organism evidence="3 4">
    <name type="scientific">Saxibacter everestensis</name>
    <dbReference type="NCBI Taxonomy" id="2909229"/>
    <lineage>
        <taxon>Bacteria</taxon>
        <taxon>Bacillati</taxon>
        <taxon>Actinomycetota</taxon>
        <taxon>Actinomycetes</taxon>
        <taxon>Micrococcales</taxon>
        <taxon>Brevibacteriaceae</taxon>
        <taxon>Saxibacter</taxon>
    </lineage>
</organism>
<evidence type="ECO:0000313" key="4">
    <source>
        <dbReference type="Proteomes" id="UP001209083"/>
    </source>
</evidence>
<dbReference type="Pfam" id="PF07171">
    <property type="entry name" value="MlrC_C"/>
    <property type="match status" value="1"/>
</dbReference>
<keyword evidence="4" id="KW-1185">Reference proteome</keyword>
<dbReference type="InterPro" id="IPR015995">
    <property type="entry name" value="MlrC_N"/>
</dbReference>
<name>A0ABY8QTF1_9MICO</name>
<evidence type="ECO:0000259" key="2">
    <source>
        <dbReference type="Pfam" id="PF07364"/>
    </source>
</evidence>